<name>A0A0F5IRV0_9BACT</name>
<dbReference type="Proteomes" id="UP000033035">
    <property type="component" value="Unassembled WGS sequence"/>
</dbReference>
<dbReference type="CDD" id="cd09895">
    <property type="entry name" value="NGN_SP_UpxY"/>
    <property type="match status" value="1"/>
</dbReference>
<proteinExistence type="predicted"/>
<evidence type="ECO:0000313" key="5">
    <source>
        <dbReference type="EMBL" id="KKB48299.1"/>
    </source>
</evidence>
<organism evidence="5 6">
    <name type="scientific">Parabacteroides gordonii MS-1 = DSM 23371</name>
    <dbReference type="NCBI Taxonomy" id="1203610"/>
    <lineage>
        <taxon>Bacteria</taxon>
        <taxon>Pseudomonadati</taxon>
        <taxon>Bacteroidota</taxon>
        <taxon>Bacteroidia</taxon>
        <taxon>Bacteroidales</taxon>
        <taxon>Tannerellaceae</taxon>
        <taxon>Parabacteroides</taxon>
    </lineage>
</organism>
<keyword evidence="3" id="KW-0804">Transcription</keyword>
<keyword evidence="1" id="KW-0889">Transcription antitermination</keyword>
<dbReference type="PATRIC" id="fig|1203610.3.peg.4855"/>
<dbReference type="Pfam" id="PF02357">
    <property type="entry name" value="NusG"/>
    <property type="match status" value="1"/>
</dbReference>
<dbReference type="SMART" id="SM00738">
    <property type="entry name" value="NGN"/>
    <property type="match status" value="1"/>
</dbReference>
<dbReference type="HOGENOM" id="CLU_067287_5_1_10"/>
<dbReference type="PANTHER" id="PTHR30265">
    <property type="entry name" value="RHO-INTERACTING TRANSCRIPTION TERMINATION FACTOR NUSG"/>
    <property type="match status" value="1"/>
</dbReference>
<dbReference type="NCBIfam" id="NF033644">
    <property type="entry name" value="antiterm_UpxY"/>
    <property type="match status" value="1"/>
</dbReference>
<dbReference type="GO" id="GO:0031564">
    <property type="term" value="P:transcription antitermination"/>
    <property type="evidence" value="ECO:0007669"/>
    <property type="project" value="UniProtKB-KW"/>
</dbReference>
<dbReference type="Gene3D" id="3.30.70.940">
    <property type="entry name" value="NusG, N-terminal domain"/>
    <property type="match status" value="1"/>
</dbReference>
<sequence length="164" mass="18998">MITTQDTNWYVLYTAPRAEKQVKERIDMLGVECWLPLHRTPRVWSDRVKIVEIPLFSSYVFVRCTDAVLRDLLKVYGVIRIVFYNQKPAIVRQVEVDAIKEFLEQAAEHELCAGEEVEILTGAMRHVSGKIKKIKKNHLMLYLEQLGATVCVKLTDVARVNRLK</sequence>
<reference evidence="5 6" key="1">
    <citation type="submission" date="2013-04" db="EMBL/GenBank/DDBJ databases">
        <title>The Genome Sequence of Parabacteroides gordonii DSM 23371.</title>
        <authorList>
            <consortium name="The Broad Institute Genomics Platform"/>
            <person name="Earl A."/>
            <person name="Ward D."/>
            <person name="Feldgarden M."/>
            <person name="Gevers D."/>
            <person name="Martens E."/>
            <person name="Sakamoto M."/>
            <person name="Benno Y."/>
            <person name="Suzuki N."/>
            <person name="Matsunaga N."/>
            <person name="Koshihara K."/>
            <person name="Seki M."/>
            <person name="Komiya H."/>
            <person name="Walker B."/>
            <person name="Young S."/>
            <person name="Zeng Q."/>
            <person name="Gargeya S."/>
            <person name="Fitzgerald M."/>
            <person name="Haas B."/>
            <person name="Abouelleil A."/>
            <person name="Allen A.W."/>
            <person name="Alvarado L."/>
            <person name="Arachchi H.M."/>
            <person name="Berlin A.M."/>
            <person name="Chapman S.B."/>
            <person name="Gainer-Dewar J."/>
            <person name="Goldberg J."/>
            <person name="Griggs A."/>
            <person name="Gujja S."/>
            <person name="Hansen M."/>
            <person name="Howarth C."/>
            <person name="Imamovic A."/>
            <person name="Ireland A."/>
            <person name="Larimer J."/>
            <person name="McCowan C."/>
            <person name="Murphy C."/>
            <person name="Pearson M."/>
            <person name="Poon T.W."/>
            <person name="Priest M."/>
            <person name="Roberts A."/>
            <person name="Saif S."/>
            <person name="Shea T."/>
            <person name="Sisk P."/>
            <person name="Sykes S."/>
            <person name="Wortman J."/>
            <person name="Nusbaum C."/>
            <person name="Birren B."/>
        </authorList>
    </citation>
    <scope>NUCLEOTIDE SEQUENCE [LARGE SCALE GENOMIC DNA]</scope>
    <source>
        <strain evidence="5 6">MS-1</strain>
    </source>
</reference>
<comment type="caution">
    <text evidence="5">The sequence shown here is derived from an EMBL/GenBank/DDBJ whole genome shotgun (WGS) entry which is preliminary data.</text>
</comment>
<dbReference type="STRING" id="1203610.HMPREF1536_04763"/>
<evidence type="ECO:0000256" key="1">
    <source>
        <dbReference type="ARBA" id="ARBA00022814"/>
    </source>
</evidence>
<evidence type="ECO:0000256" key="3">
    <source>
        <dbReference type="ARBA" id="ARBA00023163"/>
    </source>
</evidence>
<evidence type="ECO:0000259" key="4">
    <source>
        <dbReference type="SMART" id="SM00738"/>
    </source>
</evidence>
<protein>
    <recommendedName>
        <fullName evidence="4">NusG-like N-terminal domain-containing protein</fullName>
    </recommendedName>
</protein>
<gene>
    <name evidence="5" type="ORF">HMPREF1536_04763</name>
</gene>
<dbReference type="InterPro" id="IPR006645">
    <property type="entry name" value="NGN-like_dom"/>
</dbReference>
<accession>A0A0F5IRV0</accession>
<feature type="domain" description="NusG-like N-terminal" evidence="4">
    <location>
        <begin position="6"/>
        <end position="103"/>
    </location>
</feature>
<dbReference type="RefSeq" id="WP_028727360.1">
    <property type="nucleotide sequence ID" value="NZ_AUAE01000013.1"/>
</dbReference>
<keyword evidence="2" id="KW-0805">Transcription regulation</keyword>
<dbReference type="PANTHER" id="PTHR30265:SF4">
    <property type="entry name" value="KOW MOTIF FAMILY PROTEIN, EXPRESSED"/>
    <property type="match status" value="1"/>
</dbReference>
<dbReference type="InterPro" id="IPR036735">
    <property type="entry name" value="NGN_dom_sf"/>
</dbReference>
<dbReference type="GO" id="GO:0006354">
    <property type="term" value="P:DNA-templated transcription elongation"/>
    <property type="evidence" value="ECO:0007669"/>
    <property type="project" value="InterPro"/>
</dbReference>
<dbReference type="EMBL" id="AQHW01000027">
    <property type="protein sequence ID" value="KKB48299.1"/>
    <property type="molecule type" value="Genomic_DNA"/>
</dbReference>
<evidence type="ECO:0000256" key="2">
    <source>
        <dbReference type="ARBA" id="ARBA00023015"/>
    </source>
</evidence>
<dbReference type="SUPFAM" id="SSF82679">
    <property type="entry name" value="N-utilization substance G protein NusG, N-terminal domain"/>
    <property type="match status" value="1"/>
</dbReference>
<keyword evidence="6" id="KW-1185">Reference proteome</keyword>
<dbReference type="InterPro" id="IPR043425">
    <property type="entry name" value="NusG-like"/>
</dbReference>
<dbReference type="AlphaFoldDB" id="A0A0F5IRV0"/>
<evidence type="ECO:0000313" key="6">
    <source>
        <dbReference type="Proteomes" id="UP000033035"/>
    </source>
</evidence>